<organism evidence="2 3">
    <name type="scientific">Tissierella praeacuta DSM 18095</name>
    <dbReference type="NCBI Taxonomy" id="1123404"/>
    <lineage>
        <taxon>Bacteria</taxon>
        <taxon>Bacillati</taxon>
        <taxon>Bacillota</taxon>
        <taxon>Tissierellia</taxon>
        <taxon>Tissierellales</taxon>
        <taxon>Tissierellaceae</taxon>
        <taxon>Tissierella</taxon>
    </lineage>
</organism>
<dbReference type="NCBIfam" id="TIGR00176">
    <property type="entry name" value="mobB"/>
    <property type="match status" value="1"/>
</dbReference>
<dbReference type="CDD" id="cd03116">
    <property type="entry name" value="MobB"/>
    <property type="match status" value="1"/>
</dbReference>
<protein>
    <submittedName>
        <fullName evidence="2">Molybdopterin guanine dinucleotide biosynthesis accessory protein MobB</fullName>
    </submittedName>
</protein>
<reference evidence="3" key="1">
    <citation type="submission" date="2016-11" db="EMBL/GenBank/DDBJ databases">
        <authorList>
            <person name="Varghese N."/>
            <person name="Submissions S."/>
        </authorList>
    </citation>
    <scope>NUCLEOTIDE SEQUENCE [LARGE SCALE GENOMIC DNA]</scope>
    <source>
        <strain evidence="3">DSM 18095</strain>
    </source>
</reference>
<evidence type="ECO:0000313" key="2">
    <source>
        <dbReference type="EMBL" id="SHE45658.1"/>
    </source>
</evidence>
<dbReference type="STRING" id="1123404.SAMN02745784_00753"/>
<gene>
    <name evidence="2" type="ORF">SAMN02745784_00753</name>
</gene>
<dbReference type="PANTHER" id="PTHR40072">
    <property type="entry name" value="MOLYBDOPTERIN-GUANINE DINUCLEOTIDE BIOSYNTHESIS ADAPTER PROTEIN-RELATED"/>
    <property type="match status" value="1"/>
</dbReference>
<dbReference type="InterPro" id="IPR027417">
    <property type="entry name" value="P-loop_NTPase"/>
</dbReference>
<evidence type="ECO:0000259" key="1">
    <source>
        <dbReference type="Pfam" id="PF03205"/>
    </source>
</evidence>
<accession>A0A1M4TMJ9</accession>
<dbReference type="GO" id="GO:0006777">
    <property type="term" value="P:Mo-molybdopterin cofactor biosynthetic process"/>
    <property type="evidence" value="ECO:0007669"/>
    <property type="project" value="InterPro"/>
</dbReference>
<dbReference type="SUPFAM" id="SSF52540">
    <property type="entry name" value="P-loop containing nucleoside triphosphate hydrolases"/>
    <property type="match status" value="1"/>
</dbReference>
<dbReference type="RefSeq" id="WP_072973262.1">
    <property type="nucleotide sequence ID" value="NZ_FQTY01000002.1"/>
</dbReference>
<name>A0A1M4TMJ9_9FIRM</name>
<dbReference type="Proteomes" id="UP000184114">
    <property type="component" value="Unassembled WGS sequence"/>
</dbReference>
<dbReference type="GO" id="GO:0005525">
    <property type="term" value="F:GTP binding"/>
    <property type="evidence" value="ECO:0007669"/>
    <property type="project" value="InterPro"/>
</dbReference>
<dbReference type="AlphaFoldDB" id="A0A1M4TMJ9"/>
<dbReference type="InterPro" id="IPR052539">
    <property type="entry name" value="MGD_biosynthesis_adapter"/>
</dbReference>
<proteinExistence type="predicted"/>
<feature type="domain" description="Molybdopterin-guanine dinucleotide biosynthesis protein B (MobB)" evidence="1">
    <location>
        <begin position="4"/>
        <end position="134"/>
    </location>
</feature>
<sequence length="166" mass="19056">MIPVFSIVGSKSNTGKTTILCKIIEELKNRGYKVATIKHHMGEFEIDQPEKDTWKHGQAGADTVIISSPVKIAKIEKLQQEYKLDDIISQIQNVDIIITEGYKKENKPKLEVIRKEVSENIISKDEELFGIVTDFPLKNEIPQFDFEQVEDIVNLIEEKFLKNNLK</sequence>
<dbReference type="EMBL" id="FQTY01000002">
    <property type="protein sequence ID" value="SHE45658.1"/>
    <property type="molecule type" value="Genomic_DNA"/>
</dbReference>
<dbReference type="Gene3D" id="3.40.50.300">
    <property type="entry name" value="P-loop containing nucleotide triphosphate hydrolases"/>
    <property type="match status" value="1"/>
</dbReference>
<dbReference type="InterPro" id="IPR004435">
    <property type="entry name" value="MobB_dom"/>
</dbReference>
<dbReference type="GeneID" id="90996403"/>
<dbReference type="Pfam" id="PF03205">
    <property type="entry name" value="MobB"/>
    <property type="match status" value="1"/>
</dbReference>
<dbReference type="PANTHER" id="PTHR40072:SF1">
    <property type="entry name" value="MOLYBDOPTERIN-GUANINE DINUCLEOTIDE BIOSYNTHESIS ADAPTER PROTEIN"/>
    <property type="match status" value="1"/>
</dbReference>
<evidence type="ECO:0000313" key="3">
    <source>
        <dbReference type="Proteomes" id="UP000184114"/>
    </source>
</evidence>
<keyword evidence="3" id="KW-1185">Reference proteome</keyword>